<dbReference type="Pfam" id="PF00248">
    <property type="entry name" value="Aldo_ket_red"/>
    <property type="match status" value="1"/>
</dbReference>
<protein>
    <recommendedName>
        <fullName evidence="2">NADP-dependent oxidoreductase domain-containing protein</fullName>
    </recommendedName>
</protein>
<dbReference type="InterPro" id="IPR050523">
    <property type="entry name" value="AKR_Detox_Biosynth"/>
</dbReference>
<name>A0ABR1VBL8_9PEZI</name>
<dbReference type="EMBL" id="JAQQWM010000004">
    <property type="protein sequence ID" value="KAK8067429.1"/>
    <property type="molecule type" value="Genomic_DNA"/>
</dbReference>
<dbReference type="PANTHER" id="PTHR43364:SF4">
    <property type="entry name" value="NAD(P)-LINKED OXIDOREDUCTASE SUPERFAMILY PROTEIN"/>
    <property type="match status" value="1"/>
</dbReference>
<organism evidence="3 4">
    <name type="scientific">Apiospora saccharicola</name>
    <dbReference type="NCBI Taxonomy" id="335842"/>
    <lineage>
        <taxon>Eukaryota</taxon>
        <taxon>Fungi</taxon>
        <taxon>Dikarya</taxon>
        <taxon>Ascomycota</taxon>
        <taxon>Pezizomycotina</taxon>
        <taxon>Sordariomycetes</taxon>
        <taxon>Xylariomycetidae</taxon>
        <taxon>Amphisphaeriales</taxon>
        <taxon>Apiosporaceae</taxon>
        <taxon>Apiospora</taxon>
    </lineage>
</organism>
<evidence type="ECO:0000313" key="3">
    <source>
        <dbReference type="EMBL" id="KAK8067429.1"/>
    </source>
</evidence>
<accession>A0ABR1VBL8</accession>
<evidence type="ECO:0000256" key="1">
    <source>
        <dbReference type="ARBA" id="ARBA00023002"/>
    </source>
</evidence>
<keyword evidence="4" id="KW-1185">Reference proteome</keyword>
<dbReference type="PROSITE" id="PS00062">
    <property type="entry name" value="ALDOKETO_REDUCTASE_2"/>
    <property type="match status" value="1"/>
</dbReference>
<dbReference type="Gene3D" id="3.20.20.100">
    <property type="entry name" value="NADP-dependent oxidoreductase domain"/>
    <property type="match status" value="1"/>
</dbReference>
<reference evidence="3 4" key="1">
    <citation type="submission" date="2023-01" db="EMBL/GenBank/DDBJ databases">
        <title>Analysis of 21 Apiospora genomes using comparative genomics revels a genus with tremendous synthesis potential of carbohydrate active enzymes and secondary metabolites.</title>
        <authorList>
            <person name="Sorensen T."/>
        </authorList>
    </citation>
    <scope>NUCLEOTIDE SEQUENCE [LARGE SCALE GENOMIC DNA]</scope>
    <source>
        <strain evidence="3 4">CBS 83171</strain>
    </source>
</reference>
<dbReference type="InterPro" id="IPR020471">
    <property type="entry name" value="AKR"/>
</dbReference>
<dbReference type="InterPro" id="IPR018170">
    <property type="entry name" value="Aldo/ket_reductase_CS"/>
</dbReference>
<dbReference type="Proteomes" id="UP001446871">
    <property type="component" value="Unassembled WGS sequence"/>
</dbReference>
<dbReference type="PANTHER" id="PTHR43364">
    <property type="entry name" value="NADH-SPECIFIC METHYLGLYOXAL REDUCTASE-RELATED"/>
    <property type="match status" value="1"/>
</dbReference>
<dbReference type="PRINTS" id="PR00069">
    <property type="entry name" value="ALDKETRDTASE"/>
</dbReference>
<feature type="domain" description="NADP-dependent oxidoreductase" evidence="2">
    <location>
        <begin position="26"/>
        <end position="333"/>
    </location>
</feature>
<sequence>MAAPTAARFVLNCAKESAGTIPLPNLCIGTWSWGDSGTWNNATPAARENLNGAWSEMRKKGLHFLDTAEVYGKGESERIIGQLRQKSKEEQDFANRLVLATKFLPLPWPPTRLMVGKAIPEACRESLKRLGVEQVDLYQIHGPVHVFNSIDSVAGGLAKCVELGLTKAVGVSNYSRDEMIQMDEALKKRGLRLASNQVEFSLLRTLPATATAASGGVSLLDECKKRGVVLMAYSPLGMGRLSGKYSAENPPPSGRRFSNYPMTQLSPLLAVLHRVAAAHNVKCSAVALKWVIQKGAIPLGGVKSAAQVEENARAAGDEWALTEGEMRELEEHAILGKTNMVWQHG</sequence>
<dbReference type="SUPFAM" id="SSF51430">
    <property type="entry name" value="NAD(P)-linked oxidoreductase"/>
    <property type="match status" value="1"/>
</dbReference>
<evidence type="ECO:0000259" key="2">
    <source>
        <dbReference type="Pfam" id="PF00248"/>
    </source>
</evidence>
<evidence type="ECO:0000313" key="4">
    <source>
        <dbReference type="Proteomes" id="UP001446871"/>
    </source>
</evidence>
<dbReference type="InterPro" id="IPR023210">
    <property type="entry name" value="NADP_OxRdtase_dom"/>
</dbReference>
<dbReference type="CDD" id="cd19093">
    <property type="entry name" value="AKR_AtPLR-like"/>
    <property type="match status" value="1"/>
</dbReference>
<dbReference type="InterPro" id="IPR036812">
    <property type="entry name" value="NAD(P)_OxRdtase_dom_sf"/>
</dbReference>
<keyword evidence="1" id="KW-0560">Oxidoreductase</keyword>
<gene>
    <name evidence="3" type="ORF">PG996_006541</name>
</gene>
<proteinExistence type="predicted"/>
<comment type="caution">
    <text evidence="3">The sequence shown here is derived from an EMBL/GenBank/DDBJ whole genome shotgun (WGS) entry which is preliminary data.</text>
</comment>